<dbReference type="AlphaFoldDB" id="A0A6I6JLJ9"/>
<protein>
    <submittedName>
        <fullName evidence="1">Copper resistance protein B</fullName>
    </submittedName>
</protein>
<reference evidence="1 2" key="1">
    <citation type="submission" date="2019-11" db="EMBL/GenBank/DDBJ databases">
        <authorList>
            <person name="Zheng R.K."/>
            <person name="Sun C.M."/>
        </authorList>
    </citation>
    <scope>NUCLEOTIDE SEQUENCE [LARGE SCALE GENOMIC DNA]</scope>
    <source>
        <strain evidence="1 2">SRB007</strain>
    </source>
</reference>
<dbReference type="Proteomes" id="UP000428328">
    <property type="component" value="Chromosome"/>
</dbReference>
<dbReference type="Pfam" id="PF05275">
    <property type="entry name" value="CopB"/>
    <property type="match status" value="1"/>
</dbReference>
<organism evidence="1 2">
    <name type="scientific">Pseudodesulfovibrio cashew</name>
    <dbReference type="NCBI Taxonomy" id="2678688"/>
    <lineage>
        <taxon>Bacteria</taxon>
        <taxon>Pseudomonadati</taxon>
        <taxon>Thermodesulfobacteriota</taxon>
        <taxon>Desulfovibrionia</taxon>
        <taxon>Desulfovibrionales</taxon>
        <taxon>Desulfovibrionaceae</taxon>
    </lineage>
</organism>
<dbReference type="InterPro" id="IPR007939">
    <property type="entry name" value="Cu-R_B_prcur"/>
</dbReference>
<dbReference type="GO" id="GO:0009279">
    <property type="term" value="C:cell outer membrane"/>
    <property type="evidence" value="ECO:0007669"/>
    <property type="project" value="InterPro"/>
</dbReference>
<proteinExistence type="predicted"/>
<dbReference type="KEGG" id="psel:GM415_15385"/>
<dbReference type="EMBL" id="CP046400">
    <property type="protein sequence ID" value="QGY42079.1"/>
    <property type="molecule type" value="Genomic_DNA"/>
</dbReference>
<evidence type="ECO:0000313" key="2">
    <source>
        <dbReference type="Proteomes" id="UP000428328"/>
    </source>
</evidence>
<evidence type="ECO:0000313" key="1">
    <source>
        <dbReference type="EMBL" id="QGY42079.1"/>
    </source>
</evidence>
<dbReference type="GO" id="GO:0006878">
    <property type="term" value="P:intracellular copper ion homeostasis"/>
    <property type="evidence" value="ECO:0007669"/>
    <property type="project" value="InterPro"/>
</dbReference>
<keyword evidence="2" id="KW-1185">Reference proteome</keyword>
<sequence>MQDDPILFSLTVDKLEMKATEGSNPIEWDAEAWVGRDLNKLFFKTEGEYREEKIENAEIQALYSRAITSNWDFQIGGRKDSYQEPGKPDRNWLAFGFYGVAPYGFDVDAAFFLGEDGRTSLRFKTEYEILLTQKLVLTPELEMNFFGKDDSATQTGSGLSETAMGIRLRYEIIREFAPYIGLDWTRLWGKSADYAKEEGGDYDNIRFVTGIRFWF</sequence>
<accession>A0A6I6JLJ9</accession>
<dbReference type="GO" id="GO:0005507">
    <property type="term" value="F:copper ion binding"/>
    <property type="evidence" value="ECO:0007669"/>
    <property type="project" value="InterPro"/>
</dbReference>
<gene>
    <name evidence="1" type="ORF">GM415_15385</name>
</gene>
<name>A0A6I6JLJ9_9BACT</name>